<gene>
    <name evidence="2" type="ORF">JOD17_001510</name>
</gene>
<keyword evidence="3" id="KW-1185">Reference proteome</keyword>
<accession>A0ABS2PAS0</accession>
<dbReference type="RefSeq" id="WP_204696615.1">
    <property type="nucleotide sequence ID" value="NZ_JAFBEC010000003.1"/>
</dbReference>
<evidence type="ECO:0000256" key="1">
    <source>
        <dbReference type="SAM" id="Phobius"/>
    </source>
</evidence>
<protein>
    <submittedName>
        <fullName evidence="2">Uncharacterized protein</fullName>
    </submittedName>
</protein>
<comment type="caution">
    <text evidence="2">The sequence shown here is derived from an EMBL/GenBank/DDBJ whole genome shotgun (WGS) entry which is preliminary data.</text>
</comment>
<evidence type="ECO:0000313" key="2">
    <source>
        <dbReference type="EMBL" id="MBM7632417.1"/>
    </source>
</evidence>
<keyword evidence="1" id="KW-0472">Membrane</keyword>
<dbReference type="EMBL" id="JAFBEC010000003">
    <property type="protein sequence ID" value="MBM7632417.1"/>
    <property type="molecule type" value="Genomic_DNA"/>
</dbReference>
<proteinExistence type="predicted"/>
<sequence length="73" mass="8452">MKHSLSEIAFDGRVYRWQKWLGVPCFVAIVFTIGYFTDLIAVLYTATILSSLVASTILLLSILVYRYHKPRER</sequence>
<feature type="transmembrane region" description="Helical" evidence="1">
    <location>
        <begin position="43"/>
        <end position="65"/>
    </location>
</feature>
<name>A0ABS2PAS0_9BACL</name>
<evidence type="ECO:0000313" key="3">
    <source>
        <dbReference type="Proteomes" id="UP000741863"/>
    </source>
</evidence>
<organism evidence="2 3">
    <name type="scientific">Geomicrobium sediminis</name>
    <dbReference type="NCBI Taxonomy" id="1347788"/>
    <lineage>
        <taxon>Bacteria</taxon>
        <taxon>Bacillati</taxon>
        <taxon>Bacillota</taxon>
        <taxon>Bacilli</taxon>
        <taxon>Bacillales</taxon>
        <taxon>Geomicrobium</taxon>
    </lineage>
</organism>
<feature type="transmembrane region" description="Helical" evidence="1">
    <location>
        <begin position="20"/>
        <end position="37"/>
    </location>
</feature>
<keyword evidence="1" id="KW-0812">Transmembrane</keyword>
<keyword evidence="1" id="KW-1133">Transmembrane helix</keyword>
<dbReference type="Proteomes" id="UP000741863">
    <property type="component" value="Unassembled WGS sequence"/>
</dbReference>
<reference evidence="2 3" key="1">
    <citation type="submission" date="2021-01" db="EMBL/GenBank/DDBJ databases">
        <title>Genomic Encyclopedia of Type Strains, Phase IV (KMG-IV): sequencing the most valuable type-strain genomes for metagenomic binning, comparative biology and taxonomic classification.</title>
        <authorList>
            <person name="Goeker M."/>
        </authorList>
    </citation>
    <scope>NUCLEOTIDE SEQUENCE [LARGE SCALE GENOMIC DNA]</scope>
    <source>
        <strain evidence="2 3">DSM 25540</strain>
    </source>
</reference>